<evidence type="ECO:0000313" key="5">
    <source>
        <dbReference type="Proteomes" id="UP000244890"/>
    </source>
</evidence>
<dbReference type="Pfam" id="PF00483">
    <property type="entry name" value="NTP_transferase"/>
    <property type="match status" value="1"/>
</dbReference>
<dbReference type="InterPro" id="IPR050065">
    <property type="entry name" value="GlmU-like"/>
</dbReference>
<sequence length="138" mass="16214">MRAIILAAGEGKRLQPLTLNKPKPLLEIRGQSILENMINYLKKSGIEDIIVVTGYKYQLFYKLQKKLNFQQIIFKDYQGVNSAETLKFVAKYIHKGNFYFKWRFIYHTTLYALYQKGAFPNFSTEDSTHNPILGLYHR</sequence>
<dbReference type="AlphaFoldDB" id="A0A2U8FDV4"/>
<dbReference type="InterPro" id="IPR029044">
    <property type="entry name" value="Nucleotide-diphossugar_trans"/>
</dbReference>
<proteinExistence type="predicted"/>
<keyword evidence="1" id="KW-0808">Transferase</keyword>
<organism evidence="4 5">
    <name type="scientific">Helicobacter apodemus</name>
    <dbReference type="NCBI Taxonomy" id="135569"/>
    <lineage>
        <taxon>Bacteria</taxon>
        <taxon>Pseudomonadati</taxon>
        <taxon>Campylobacterota</taxon>
        <taxon>Epsilonproteobacteria</taxon>
        <taxon>Campylobacterales</taxon>
        <taxon>Helicobacteraceae</taxon>
        <taxon>Helicobacter</taxon>
    </lineage>
</organism>
<dbReference type="Proteomes" id="UP000244890">
    <property type="component" value="Chromosome"/>
</dbReference>
<evidence type="ECO:0000259" key="3">
    <source>
        <dbReference type="Pfam" id="PF00483"/>
    </source>
</evidence>
<dbReference type="EMBL" id="CP021886">
    <property type="protein sequence ID" value="AWI34431.1"/>
    <property type="molecule type" value="Genomic_DNA"/>
</dbReference>
<dbReference type="GO" id="GO:0016779">
    <property type="term" value="F:nucleotidyltransferase activity"/>
    <property type="evidence" value="ECO:0007669"/>
    <property type="project" value="UniProtKB-KW"/>
</dbReference>
<reference evidence="4 5" key="1">
    <citation type="submission" date="2017-06" db="EMBL/GenBank/DDBJ databases">
        <title>Complete genome of Helicobacter apodemus.</title>
        <authorList>
            <person name="Cho S."/>
        </authorList>
    </citation>
    <scope>NUCLEOTIDE SEQUENCE [LARGE SCALE GENOMIC DNA]</scope>
    <source>
        <strain evidence="5">SNUVETPUB-15-01</strain>
    </source>
</reference>
<name>A0A2U8FDV4_9HELI</name>
<accession>A0A2U8FDV4</accession>
<dbReference type="SUPFAM" id="SSF53448">
    <property type="entry name" value="Nucleotide-diphospho-sugar transferases"/>
    <property type="match status" value="1"/>
</dbReference>
<dbReference type="PANTHER" id="PTHR43584">
    <property type="entry name" value="NUCLEOTIDYL TRANSFERASE"/>
    <property type="match status" value="1"/>
</dbReference>
<evidence type="ECO:0000256" key="1">
    <source>
        <dbReference type="ARBA" id="ARBA00022679"/>
    </source>
</evidence>
<gene>
    <name evidence="4" type="ORF">CDV25_06405</name>
</gene>
<dbReference type="InterPro" id="IPR005835">
    <property type="entry name" value="NTP_transferase_dom"/>
</dbReference>
<dbReference type="PANTHER" id="PTHR43584:SF8">
    <property type="entry name" value="N-ACETYLMURAMATE ALPHA-1-PHOSPHATE URIDYLYLTRANSFERASE"/>
    <property type="match status" value="1"/>
</dbReference>
<protein>
    <recommendedName>
        <fullName evidence="3">Nucleotidyl transferase domain-containing protein</fullName>
    </recommendedName>
</protein>
<evidence type="ECO:0000313" key="4">
    <source>
        <dbReference type="EMBL" id="AWI34431.1"/>
    </source>
</evidence>
<dbReference type="OrthoDB" id="9788272at2"/>
<keyword evidence="2" id="KW-0548">Nucleotidyltransferase</keyword>
<dbReference type="KEGG" id="had:CDV25_06405"/>
<evidence type="ECO:0000256" key="2">
    <source>
        <dbReference type="ARBA" id="ARBA00022695"/>
    </source>
</evidence>
<dbReference type="Gene3D" id="3.90.550.10">
    <property type="entry name" value="Spore Coat Polysaccharide Biosynthesis Protein SpsA, Chain A"/>
    <property type="match status" value="1"/>
</dbReference>
<feature type="domain" description="Nucleotidyl transferase" evidence="3">
    <location>
        <begin position="3"/>
        <end position="97"/>
    </location>
</feature>